<dbReference type="CDD" id="cd13926">
    <property type="entry name" value="N-acetylmuramidase_GH108"/>
    <property type="match status" value="1"/>
</dbReference>
<evidence type="ECO:0000313" key="4">
    <source>
        <dbReference type="Proteomes" id="UP000009134"/>
    </source>
</evidence>
<gene>
    <name evidence="3" type="ordered locus">Saro_2985</name>
</gene>
<dbReference type="InterPro" id="IPR018537">
    <property type="entry name" value="Peptidoglycan-bd_3"/>
</dbReference>
<evidence type="ECO:0000259" key="2">
    <source>
        <dbReference type="Pfam" id="PF09374"/>
    </source>
</evidence>
<dbReference type="InterPro" id="IPR023346">
    <property type="entry name" value="Lysozyme-like_dom_sf"/>
</dbReference>
<dbReference type="STRING" id="279238.Saro_2985"/>
<feature type="domain" description="Peptidoglycan binding" evidence="2">
    <location>
        <begin position="93"/>
        <end position="158"/>
    </location>
</feature>
<keyword evidence="4" id="KW-1185">Reference proteome</keyword>
<dbReference type="EMBL" id="CP000248">
    <property type="protein sequence ID" value="ABD27420.1"/>
    <property type="molecule type" value="Genomic_DNA"/>
</dbReference>
<dbReference type="eggNOG" id="COG3926">
    <property type="taxonomic scope" value="Bacteria"/>
</dbReference>
<dbReference type="Proteomes" id="UP000009134">
    <property type="component" value="Chromosome"/>
</dbReference>
<dbReference type="Pfam" id="PF05838">
    <property type="entry name" value="Glyco_hydro_108"/>
    <property type="match status" value="1"/>
</dbReference>
<name>Q2G403_NOVAD</name>
<feature type="domain" description="TtsA-like Glycoside hydrolase family 108" evidence="1">
    <location>
        <begin position="9"/>
        <end position="90"/>
    </location>
</feature>
<dbReference type="InterPro" id="IPR008565">
    <property type="entry name" value="TtsA-like_GH18_dom"/>
</dbReference>
<evidence type="ECO:0000259" key="1">
    <source>
        <dbReference type="Pfam" id="PF05838"/>
    </source>
</evidence>
<dbReference type="AlphaFoldDB" id="Q2G403"/>
<dbReference type="SUPFAM" id="SSF53955">
    <property type="entry name" value="Lysozyme-like"/>
    <property type="match status" value="1"/>
</dbReference>
<evidence type="ECO:0000313" key="3">
    <source>
        <dbReference type="EMBL" id="ABD27420.1"/>
    </source>
</evidence>
<dbReference type="Gene3D" id="1.20.141.10">
    <property type="entry name" value="Chitosanase, subunit A, domain 1"/>
    <property type="match status" value="1"/>
</dbReference>
<dbReference type="RefSeq" id="WP_011446624.1">
    <property type="nucleotide sequence ID" value="NC_007794.1"/>
</dbReference>
<dbReference type="CAZy" id="GH108">
    <property type="family name" value="Glycoside Hydrolase Family 108"/>
</dbReference>
<organism evidence="3 4">
    <name type="scientific">Novosphingobium aromaticivorans (strain ATCC 700278 / DSM 12444 / CCUG 56034 / CIP 105152 / NBRC 16084 / F199)</name>
    <dbReference type="NCBI Taxonomy" id="279238"/>
    <lineage>
        <taxon>Bacteria</taxon>
        <taxon>Pseudomonadati</taxon>
        <taxon>Pseudomonadota</taxon>
        <taxon>Alphaproteobacteria</taxon>
        <taxon>Sphingomonadales</taxon>
        <taxon>Sphingomonadaceae</taxon>
        <taxon>Novosphingobium</taxon>
    </lineage>
</organism>
<proteinExistence type="predicted"/>
<protein>
    <submittedName>
        <fullName evidence="3">Uncharacterized protein</fullName>
    </submittedName>
</protein>
<reference evidence="4" key="1">
    <citation type="submission" date="2006-01" db="EMBL/GenBank/DDBJ databases">
        <title>Complete sequence of Novosphingobium aromaticivorans DSM 12444.</title>
        <authorList>
            <consortium name="US DOE Joint Genome Institute"/>
            <person name="Copeland A."/>
            <person name="Lucas S."/>
            <person name="Lapidus A."/>
            <person name="Barry K."/>
            <person name="Detter J.C."/>
            <person name="Glavina T."/>
            <person name="Hammon N."/>
            <person name="Israni S."/>
            <person name="Pitluck S."/>
            <person name="Chain P."/>
            <person name="Malfatti S."/>
            <person name="Shin M."/>
            <person name="Vergez L."/>
            <person name="Schmutz J."/>
            <person name="Larimer F."/>
            <person name="Land M."/>
            <person name="Kyrpides N."/>
            <person name="Ivanova N."/>
            <person name="Fredrickson J."/>
            <person name="Balkwill D."/>
            <person name="Romine M.F."/>
            <person name="Richardson P."/>
        </authorList>
    </citation>
    <scope>NUCLEOTIDE SEQUENCE [LARGE SCALE GENOMIC DNA]</scope>
    <source>
        <strain evidence="4">ATCC 700278 / DSM 12444 / CCUG 56034 / CIP 105152 / NBRC 16084 / F199</strain>
    </source>
</reference>
<sequence>MTAFDAALKVILKHEGGWVNNPRDPGGETCLGVTKRTWQQWTGRIDVNMKALTPAKVAPLYKAWYWDKVGGDDLPAPIALCAFDFGVNAGPGRAVKLLQLIVGAERDGQMGRKTLQATQQYVQAHGIAKLVRAYQNARRDYYKALDTFDTFGRGWLRRVDAVETEALRLIK</sequence>
<accession>Q2G403</accession>
<dbReference type="HOGENOM" id="CLU_082693_1_0_5"/>
<dbReference type="KEGG" id="nar:Saro_2985"/>
<dbReference type="Pfam" id="PF09374">
    <property type="entry name" value="PG_binding_3"/>
    <property type="match status" value="1"/>
</dbReference>